<evidence type="ECO:0000256" key="1">
    <source>
        <dbReference type="SAM" id="SignalP"/>
    </source>
</evidence>
<feature type="chain" id="PRO_5020799394" description="PBP domain-containing protein" evidence="1">
    <location>
        <begin position="22"/>
        <end position="143"/>
    </location>
</feature>
<evidence type="ECO:0000313" key="3">
    <source>
        <dbReference type="Proteomes" id="UP000295438"/>
    </source>
</evidence>
<evidence type="ECO:0000313" key="2">
    <source>
        <dbReference type="EMBL" id="TDK50367.1"/>
    </source>
</evidence>
<dbReference type="RefSeq" id="WP_100628028.1">
    <property type="nucleotide sequence ID" value="NZ_SMUW01000020.1"/>
</dbReference>
<reference evidence="2 3" key="1">
    <citation type="submission" date="2019-03" db="EMBL/GenBank/DDBJ databases">
        <title>Algoriphagus aquimaris sp. nov., isolated form marine sediment in Pohang, Korea.</title>
        <authorList>
            <person name="Kim J."/>
            <person name="Yoon S.-H."/>
            <person name="Lee S.-S."/>
        </authorList>
    </citation>
    <scope>NUCLEOTIDE SEQUENCE [LARGE SCALE GENOMIC DNA]</scope>
    <source>
        <strain evidence="2 3">F21</strain>
    </source>
</reference>
<dbReference type="SUPFAM" id="SSF53850">
    <property type="entry name" value="Periplasmic binding protein-like II"/>
    <property type="match status" value="1"/>
</dbReference>
<accession>A0A4R5VDF2</accession>
<keyword evidence="3" id="KW-1185">Reference proteome</keyword>
<dbReference type="AlphaFoldDB" id="A0A4R5VDF2"/>
<feature type="signal peptide" evidence="1">
    <location>
        <begin position="1"/>
        <end position="21"/>
    </location>
</feature>
<proteinExistence type="predicted"/>
<sequence length="143" mass="15605">MKTWYLIVLGLLAAHLSYAQKSDIGELDFIINVNGVTELPQSEILKTFKNGRSLWDSNQKVIIVLPAKNSSLASDVANNLYNTSVSGMQKFWLALVFQGRSSPPVFLQSAKDIVEYVENNPGAIAAIPAGSIEIPSNLKLSIK</sequence>
<protein>
    <recommendedName>
        <fullName evidence="4">PBP domain-containing protein</fullName>
    </recommendedName>
</protein>
<gene>
    <name evidence="2" type="ORF">E1898_01215</name>
</gene>
<dbReference type="EMBL" id="SMUW01000020">
    <property type="protein sequence ID" value="TDK50367.1"/>
    <property type="molecule type" value="Genomic_DNA"/>
</dbReference>
<comment type="caution">
    <text evidence="2">The sequence shown here is derived from an EMBL/GenBank/DDBJ whole genome shotgun (WGS) entry which is preliminary data.</text>
</comment>
<name>A0A4R5VDF2_9BACT</name>
<evidence type="ECO:0008006" key="4">
    <source>
        <dbReference type="Google" id="ProtNLM"/>
    </source>
</evidence>
<dbReference type="Proteomes" id="UP000295438">
    <property type="component" value="Unassembled WGS sequence"/>
</dbReference>
<keyword evidence="1" id="KW-0732">Signal</keyword>
<organism evidence="2 3">
    <name type="scientific">Algoriphagus formosus</name>
    <dbReference type="NCBI Taxonomy" id="2007308"/>
    <lineage>
        <taxon>Bacteria</taxon>
        <taxon>Pseudomonadati</taxon>
        <taxon>Bacteroidota</taxon>
        <taxon>Cytophagia</taxon>
        <taxon>Cytophagales</taxon>
        <taxon>Cyclobacteriaceae</taxon>
        <taxon>Algoriphagus</taxon>
    </lineage>
</organism>